<reference evidence="1" key="1">
    <citation type="submission" date="2021-01" db="EMBL/GenBank/DDBJ databases">
        <authorList>
            <person name="Corre E."/>
            <person name="Pelletier E."/>
            <person name="Niang G."/>
            <person name="Scheremetjew M."/>
            <person name="Finn R."/>
            <person name="Kale V."/>
            <person name="Holt S."/>
            <person name="Cochrane G."/>
            <person name="Meng A."/>
            <person name="Brown T."/>
            <person name="Cohen L."/>
        </authorList>
    </citation>
    <scope>NUCLEOTIDE SEQUENCE</scope>
    <source>
        <strain evidence="1">379</strain>
    </source>
</reference>
<organism evidence="1">
    <name type="scientific">Emiliania huxleyi</name>
    <name type="common">Coccolithophore</name>
    <name type="synonym">Pontosphaera huxleyi</name>
    <dbReference type="NCBI Taxonomy" id="2903"/>
    <lineage>
        <taxon>Eukaryota</taxon>
        <taxon>Haptista</taxon>
        <taxon>Haptophyta</taxon>
        <taxon>Prymnesiophyceae</taxon>
        <taxon>Isochrysidales</taxon>
        <taxon>Noelaerhabdaceae</taxon>
        <taxon>Emiliania</taxon>
    </lineage>
</organism>
<accession>A0A6U8Q3N5</accession>
<dbReference type="AlphaFoldDB" id="A0A6U8Q3N5"/>
<proteinExistence type="predicted"/>
<gene>
    <name evidence="1" type="ORF">EHUX00137_LOCUS14273</name>
</gene>
<sequence>MLTTLHACTALRFEATRMSAPAESAAVSAAAMKAAAVAREPFRSGELDRAVASLQKLSDSPIDAQALREFYASSAHHNHKEWARTEQNAAALRNVVGGPGAAAFDTIFARVLGDGNYDAAAAAAEARGESSKPWVVLVTGLNGIRKTTSVHQPWFKEALAAALGDQFGGPAAELPDGANSFFRQLDYMVATLALTEFEALYTLQDVAAYAERKDAIFARYRTAAEVLGVLLLRAAEERRMNVMVETSGRDIGMFEYVEHLFPSDSYRKLVLNFRINTLSFAERSVDARMLREMADGSAALGGAPAALVRANAGGPYGSAALAGVQADSRRVWESVVGGGAGGVGASWLKASFEIDAAADAPWTCRPAAAGSRRFEFVPPPGATPCRSA</sequence>
<evidence type="ECO:0008006" key="2">
    <source>
        <dbReference type="Google" id="ProtNLM"/>
    </source>
</evidence>
<dbReference type="EMBL" id="HBIR01018890">
    <property type="protein sequence ID" value="CAE0544399.1"/>
    <property type="molecule type" value="Transcribed_RNA"/>
</dbReference>
<evidence type="ECO:0000313" key="1">
    <source>
        <dbReference type="EMBL" id="CAE0544399.1"/>
    </source>
</evidence>
<protein>
    <recommendedName>
        <fullName evidence="2">Zeta toxin domain-containing protein</fullName>
    </recommendedName>
</protein>
<name>A0A6U8Q3N5_EMIHU</name>